<accession>A0ABU7ED81</accession>
<comment type="caution">
    <text evidence="1">The sequence shown here is derived from an EMBL/GenBank/DDBJ whole genome shotgun (WGS) entry which is preliminary data.</text>
</comment>
<reference evidence="1 2" key="1">
    <citation type="submission" date="2021-06" db="EMBL/GenBank/DDBJ databases">
        <authorList>
            <person name="Palmer J.M."/>
        </authorList>
    </citation>
    <scope>NUCLEOTIDE SEQUENCE [LARGE SCALE GENOMIC DNA]</scope>
    <source>
        <strain evidence="1 2">CL_MEX2019</strain>
        <tissue evidence="1">Muscle</tissue>
    </source>
</reference>
<name>A0ABU7ED81_9TELE</name>
<sequence>MMLPPPCFTVGMQLCVQGDVFCYTYHVAYWPKSLVLISSDRSSFLCAVSPASFVTNRTSSRFILLAFFCPDVWSVQLNSCAVDRFCHLSCSSSSYHGSLGCFFDYFSPCPACQFRWTSMSW</sequence>
<evidence type="ECO:0008006" key="3">
    <source>
        <dbReference type="Google" id="ProtNLM"/>
    </source>
</evidence>
<evidence type="ECO:0000313" key="2">
    <source>
        <dbReference type="Proteomes" id="UP001352852"/>
    </source>
</evidence>
<organism evidence="1 2">
    <name type="scientific">Characodon lateralis</name>
    <dbReference type="NCBI Taxonomy" id="208331"/>
    <lineage>
        <taxon>Eukaryota</taxon>
        <taxon>Metazoa</taxon>
        <taxon>Chordata</taxon>
        <taxon>Craniata</taxon>
        <taxon>Vertebrata</taxon>
        <taxon>Euteleostomi</taxon>
        <taxon>Actinopterygii</taxon>
        <taxon>Neopterygii</taxon>
        <taxon>Teleostei</taxon>
        <taxon>Neoteleostei</taxon>
        <taxon>Acanthomorphata</taxon>
        <taxon>Ovalentaria</taxon>
        <taxon>Atherinomorphae</taxon>
        <taxon>Cyprinodontiformes</taxon>
        <taxon>Goodeidae</taxon>
        <taxon>Characodon</taxon>
    </lineage>
</organism>
<proteinExistence type="predicted"/>
<keyword evidence="2" id="KW-1185">Reference proteome</keyword>
<dbReference type="EMBL" id="JAHUTJ010052326">
    <property type="protein sequence ID" value="MED6285140.1"/>
    <property type="molecule type" value="Genomic_DNA"/>
</dbReference>
<protein>
    <recommendedName>
        <fullName evidence="3">Secreted protein</fullName>
    </recommendedName>
</protein>
<evidence type="ECO:0000313" key="1">
    <source>
        <dbReference type="EMBL" id="MED6285140.1"/>
    </source>
</evidence>
<dbReference type="Proteomes" id="UP001352852">
    <property type="component" value="Unassembled WGS sequence"/>
</dbReference>
<gene>
    <name evidence="1" type="ORF">CHARACLAT_026251</name>
</gene>